<evidence type="ECO:0000256" key="2">
    <source>
        <dbReference type="ARBA" id="ARBA00022475"/>
    </source>
</evidence>
<evidence type="ECO:0000313" key="8">
    <source>
        <dbReference type="Proteomes" id="UP000325598"/>
    </source>
</evidence>
<keyword evidence="5 6" id="KW-0472">Membrane</keyword>
<dbReference type="OrthoDB" id="5149571at2"/>
<dbReference type="PANTHER" id="PTHR30086">
    <property type="entry name" value="ARGININE EXPORTER PROTEIN ARGO"/>
    <property type="match status" value="1"/>
</dbReference>
<protein>
    <submittedName>
        <fullName evidence="7">Lysine transporter LysE</fullName>
    </submittedName>
</protein>
<comment type="subcellular location">
    <subcellularLocation>
        <location evidence="1">Cell membrane</location>
        <topology evidence="1">Multi-pass membrane protein</topology>
    </subcellularLocation>
</comment>
<keyword evidence="2" id="KW-1003">Cell membrane</keyword>
<organism evidence="7 8">
    <name type="scientific">Streptomyces angustmyceticus</name>
    <dbReference type="NCBI Taxonomy" id="285578"/>
    <lineage>
        <taxon>Bacteria</taxon>
        <taxon>Bacillati</taxon>
        <taxon>Actinomycetota</taxon>
        <taxon>Actinomycetes</taxon>
        <taxon>Kitasatosporales</taxon>
        <taxon>Streptomycetaceae</taxon>
        <taxon>Streptomyces</taxon>
    </lineage>
</organism>
<evidence type="ECO:0000256" key="4">
    <source>
        <dbReference type="ARBA" id="ARBA00022989"/>
    </source>
</evidence>
<feature type="transmembrane region" description="Helical" evidence="6">
    <location>
        <begin position="6"/>
        <end position="27"/>
    </location>
</feature>
<dbReference type="EMBL" id="BLAG01000016">
    <property type="protein sequence ID" value="GES32974.1"/>
    <property type="molecule type" value="Genomic_DNA"/>
</dbReference>
<evidence type="ECO:0000256" key="5">
    <source>
        <dbReference type="ARBA" id="ARBA00023136"/>
    </source>
</evidence>
<feature type="transmembrane region" description="Helical" evidence="6">
    <location>
        <begin position="115"/>
        <end position="136"/>
    </location>
</feature>
<dbReference type="GeneID" id="96753083"/>
<evidence type="ECO:0000313" key="7">
    <source>
        <dbReference type="EMBL" id="GES32974.1"/>
    </source>
</evidence>
<gene>
    <name evidence="7" type="ORF">San01_54620</name>
</gene>
<dbReference type="Proteomes" id="UP000325598">
    <property type="component" value="Unassembled WGS sequence"/>
</dbReference>
<feature type="transmembrane region" description="Helical" evidence="6">
    <location>
        <begin position="156"/>
        <end position="177"/>
    </location>
</feature>
<feature type="transmembrane region" description="Helical" evidence="6">
    <location>
        <begin position="74"/>
        <end position="94"/>
    </location>
</feature>
<dbReference type="RefSeq" id="WP_086716031.1">
    <property type="nucleotide sequence ID" value="NZ_BLAG01000016.1"/>
</dbReference>
<dbReference type="GO" id="GO:0015171">
    <property type="term" value="F:amino acid transmembrane transporter activity"/>
    <property type="evidence" value="ECO:0007669"/>
    <property type="project" value="TreeGrafter"/>
</dbReference>
<dbReference type="InterPro" id="IPR001123">
    <property type="entry name" value="LeuE-type"/>
</dbReference>
<feature type="transmembrane region" description="Helical" evidence="6">
    <location>
        <begin position="39"/>
        <end position="68"/>
    </location>
</feature>
<comment type="caution">
    <text evidence="7">The sequence shown here is derived from an EMBL/GenBank/DDBJ whole genome shotgun (WGS) entry which is preliminary data.</text>
</comment>
<evidence type="ECO:0000256" key="1">
    <source>
        <dbReference type="ARBA" id="ARBA00004651"/>
    </source>
</evidence>
<dbReference type="AlphaFoldDB" id="A0A5J4LKC9"/>
<dbReference type="Pfam" id="PF01810">
    <property type="entry name" value="LysE"/>
    <property type="match status" value="1"/>
</dbReference>
<keyword evidence="3 6" id="KW-0812">Transmembrane</keyword>
<evidence type="ECO:0000256" key="6">
    <source>
        <dbReference type="SAM" id="Phobius"/>
    </source>
</evidence>
<dbReference type="PANTHER" id="PTHR30086:SF20">
    <property type="entry name" value="ARGININE EXPORTER PROTEIN ARGO-RELATED"/>
    <property type="match status" value="1"/>
</dbReference>
<feature type="transmembrane region" description="Helical" evidence="6">
    <location>
        <begin position="189"/>
        <end position="208"/>
    </location>
</feature>
<evidence type="ECO:0000256" key="3">
    <source>
        <dbReference type="ARBA" id="ARBA00022692"/>
    </source>
</evidence>
<proteinExistence type="predicted"/>
<keyword evidence="4 6" id="KW-1133">Transmembrane helix</keyword>
<keyword evidence="8" id="KW-1185">Reference proteome</keyword>
<dbReference type="GO" id="GO:0005886">
    <property type="term" value="C:plasma membrane"/>
    <property type="evidence" value="ECO:0007669"/>
    <property type="project" value="UniProtKB-SubCell"/>
</dbReference>
<accession>A0A5J4LKC9</accession>
<reference evidence="7 8" key="1">
    <citation type="submission" date="2019-10" db="EMBL/GenBank/DDBJ databases">
        <title>Whole genome shotgun sequence of Streptomyces angustmyceticus NBRC 3934.</title>
        <authorList>
            <person name="Hosoyama A."/>
            <person name="Ichikawa N."/>
            <person name="Kimura A."/>
            <person name="Kitahashi Y."/>
            <person name="Komaki H."/>
            <person name="Uohara A."/>
        </authorList>
    </citation>
    <scope>NUCLEOTIDE SEQUENCE [LARGE SCALE GENOMIC DNA]</scope>
    <source>
        <strain evidence="7 8">NBRC 3934</strain>
    </source>
</reference>
<name>A0A5J4LKC9_9ACTN</name>
<sequence>MIDSILSGLWAGYGLAVPVGAVAVLMINMTARTSFRNGAAAAIGATTADALYAVAAVVGGSAVASALAPVSTPLRWAASVILVGMAIRIAVQAMRQQRTGVSEETQSNESDLRPFRAYLTFLGLTALNPWPAIYFVALVLGRQAQGDQTPWQACVYVTAIVVASASWQLLLAGGGAVLGRFLTSQRGRFITAVFSSLLIAGLAISVVVTD</sequence>